<dbReference type="PROSITE" id="PS50110">
    <property type="entry name" value="RESPONSE_REGULATORY"/>
    <property type="match status" value="1"/>
</dbReference>
<dbReference type="InterPro" id="IPR011006">
    <property type="entry name" value="CheY-like_superfamily"/>
</dbReference>
<dbReference type="Pfam" id="PF00486">
    <property type="entry name" value="Trans_reg_C"/>
    <property type="match status" value="1"/>
</dbReference>
<evidence type="ECO:0000313" key="11">
    <source>
        <dbReference type="Proteomes" id="UP001279681"/>
    </source>
</evidence>
<dbReference type="SUPFAM" id="SSF52172">
    <property type="entry name" value="CheY-like"/>
    <property type="match status" value="1"/>
</dbReference>
<evidence type="ECO:0000259" key="8">
    <source>
        <dbReference type="PROSITE" id="PS50110"/>
    </source>
</evidence>
<evidence type="ECO:0000256" key="2">
    <source>
        <dbReference type="ARBA" id="ARBA00023012"/>
    </source>
</evidence>
<dbReference type="CDD" id="cd17574">
    <property type="entry name" value="REC_OmpR"/>
    <property type="match status" value="1"/>
</dbReference>
<keyword evidence="1 6" id="KW-0597">Phosphoprotein</keyword>
<dbReference type="PANTHER" id="PTHR48111:SF22">
    <property type="entry name" value="REGULATOR OF RPOS"/>
    <property type="match status" value="1"/>
</dbReference>
<dbReference type="InterPro" id="IPR036388">
    <property type="entry name" value="WH-like_DNA-bd_sf"/>
</dbReference>
<evidence type="ECO:0000313" key="10">
    <source>
        <dbReference type="EMBL" id="MDX8336857.1"/>
    </source>
</evidence>
<keyword evidence="2" id="KW-0902">Two-component regulatory system</keyword>
<dbReference type="InterPro" id="IPR001867">
    <property type="entry name" value="OmpR/PhoB-type_DNA-bd"/>
</dbReference>
<evidence type="ECO:0000256" key="3">
    <source>
        <dbReference type="ARBA" id="ARBA00023015"/>
    </source>
</evidence>
<evidence type="ECO:0000256" key="1">
    <source>
        <dbReference type="ARBA" id="ARBA00022553"/>
    </source>
</evidence>
<dbReference type="Proteomes" id="UP001279681">
    <property type="component" value="Unassembled WGS sequence"/>
</dbReference>
<keyword evidence="4 7" id="KW-0238">DNA-binding</keyword>
<sequence length="225" mass="26172">MSKKSILIIEDDPKIRRYLELELVHEGYNIDLAEDGQIGLELFREKDYSLILLDLMLPKMSGEDVCKIIRNESNIPIIILTAKDEIFSKITLLDLGADDYITKPFVIGELLARMRVIFRNKQTFSDKKIVKFGEISLNLNTKEVSLNNIPIILTKTEYNLLHYLMINKNLVLSRENILENVWGYDYFGDGKIIDMYIKALRKKLDPESKYIKTVRGFGYSLKKEE</sequence>
<evidence type="ECO:0000256" key="7">
    <source>
        <dbReference type="PROSITE-ProRule" id="PRU01091"/>
    </source>
</evidence>
<dbReference type="SMART" id="SM00448">
    <property type="entry name" value="REC"/>
    <property type="match status" value="1"/>
</dbReference>
<gene>
    <name evidence="10" type="ORF">RFV38_10180</name>
</gene>
<accession>A0ABU4WBE2</accession>
<dbReference type="SMART" id="SM00862">
    <property type="entry name" value="Trans_reg_C"/>
    <property type="match status" value="1"/>
</dbReference>
<dbReference type="PROSITE" id="PS51755">
    <property type="entry name" value="OMPR_PHOB"/>
    <property type="match status" value="1"/>
</dbReference>
<evidence type="ECO:0000256" key="5">
    <source>
        <dbReference type="ARBA" id="ARBA00023163"/>
    </source>
</evidence>
<reference evidence="11" key="1">
    <citation type="submission" date="2023-07" db="EMBL/GenBank/DDBJ databases">
        <authorList>
            <person name="Colorado M.A."/>
            <person name="Villamil L.M."/>
            <person name="Melo J.F."/>
            <person name="Rodriguez J.A."/>
            <person name="Ruiz R.Y."/>
        </authorList>
    </citation>
    <scope>NUCLEOTIDE SEQUENCE [LARGE SCALE GENOMIC DNA]</scope>
    <source>
        <strain evidence="11">C33</strain>
    </source>
</reference>
<dbReference type="Pfam" id="PF00072">
    <property type="entry name" value="Response_reg"/>
    <property type="match status" value="1"/>
</dbReference>
<evidence type="ECO:0000256" key="4">
    <source>
        <dbReference type="ARBA" id="ARBA00023125"/>
    </source>
</evidence>
<organism evidence="10 11">
    <name type="scientific">Candidatus Cetobacterium colombiensis</name>
    <dbReference type="NCBI Taxonomy" id="3073100"/>
    <lineage>
        <taxon>Bacteria</taxon>
        <taxon>Fusobacteriati</taxon>
        <taxon>Fusobacteriota</taxon>
        <taxon>Fusobacteriia</taxon>
        <taxon>Fusobacteriales</taxon>
        <taxon>Fusobacteriaceae</taxon>
        <taxon>Cetobacterium</taxon>
    </lineage>
</organism>
<feature type="DNA-binding region" description="OmpR/PhoB-type" evidence="7">
    <location>
        <begin position="127"/>
        <end position="223"/>
    </location>
</feature>
<comment type="caution">
    <text evidence="10">The sequence shown here is derived from an EMBL/GenBank/DDBJ whole genome shotgun (WGS) entry which is preliminary data.</text>
</comment>
<dbReference type="CDD" id="cd00383">
    <property type="entry name" value="trans_reg_C"/>
    <property type="match status" value="1"/>
</dbReference>
<name>A0ABU4WBE2_9FUSO</name>
<keyword evidence="5" id="KW-0804">Transcription</keyword>
<dbReference type="InterPro" id="IPR001789">
    <property type="entry name" value="Sig_transdc_resp-reg_receiver"/>
</dbReference>
<evidence type="ECO:0000256" key="6">
    <source>
        <dbReference type="PROSITE-ProRule" id="PRU00169"/>
    </source>
</evidence>
<dbReference type="Gene3D" id="3.40.50.2300">
    <property type="match status" value="1"/>
</dbReference>
<keyword evidence="3" id="KW-0805">Transcription regulation</keyword>
<proteinExistence type="predicted"/>
<feature type="modified residue" description="4-aspartylphosphate" evidence="6">
    <location>
        <position position="54"/>
    </location>
</feature>
<keyword evidence="11" id="KW-1185">Reference proteome</keyword>
<dbReference type="PANTHER" id="PTHR48111">
    <property type="entry name" value="REGULATOR OF RPOS"/>
    <property type="match status" value="1"/>
</dbReference>
<feature type="domain" description="OmpR/PhoB-type" evidence="9">
    <location>
        <begin position="127"/>
        <end position="223"/>
    </location>
</feature>
<dbReference type="EMBL" id="JAVIKH010000014">
    <property type="protein sequence ID" value="MDX8336857.1"/>
    <property type="molecule type" value="Genomic_DNA"/>
</dbReference>
<dbReference type="RefSeq" id="WP_320314236.1">
    <property type="nucleotide sequence ID" value="NZ_JAVIKH010000014.1"/>
</dbReference>
<dbReference type="Gene3D" id="6.10.250.690">
    <property type="match status" value="1"/>
</dbReference>
<evidence type="ECO:0000259" key="9">
    <source>
        <dbReference type="PROSITE" id="PS51755"/>
    </source>
</evidence>
<protein>
    <submittedName>
        <fullName evidence="10">Response regulator transcription factor</fullName>
    </submittedName>
</protein>
<dbReference type="Gene3D" id="1.10.10.10">
    <property type="entry name" value="Winged helix-like DNA-binding domain superfamily/Winged helix DNA-binding domain"/>
    <property type="match status" value="1"/>
</dbReference>
<dbReference type="InterPro" id="IPR039420">
    <property type="entry name" value="WalR-like"/>
</dbReference>
<feature type="domain" description="Response regulatory" evidence="8">
    <location>
        <begin position="5"/>
        <end position="118"/>
    </location>
</feature>